<evidence type="ECO:0000313" key="1">
    <source>
        <dbReference type="EMBL" id="QPQ55468.1"/>
    </source>
</evidence>
<dbReference type="EMBL" id="CP065592">
    <property type="protein sequence ID" value="QPQ55468.1"/>
    <property type="molecule type" value="Genomic_DNA"/>
</dbReference>
<reference evidence="1 2" key="1">
    <citation type="submission" date="2020-11" db="EMBL/GenBank/DDBJ databases">
        <title>Genome seq and assembly of Sphingosinicella sp.</title>
        <authorList>
            <person name="Chhetri G."/>
        </authorList>
    </citation>
    <scope>NUCLEOTIDE SEQUENCE [LARGE SCALE GENOMIC DNA]</scope>
    <source>
        <strain evidence="1 2">UDD2</strain>
    </source>
</reference>
<dbReference type="AlphaFoldDB" id="A0A7T2GKD4"/>
<evidence type="ECO:0000313" key="2">
    <source>
        <dbReference type="Proteomes" id="UP000594873"/>
    </source>
</evidence>
<protein>
    <submittedName>
        <fullName evidence="1">Uncharacterized protein</fullName>
    </submittedName>
</protein>
<accession>A0A7T2GKD4</accession>
<name>A0A7T2GKD4_9SPHN</name>
<organism evidence="1 2">
    <name type="scientific">Allosphingosinicella flava</name>
    <dbReference type="NCBI Taxonomy" id="2771430"/>
    <lineage>
        <taxon>Bacteria</taxon>
        <taxon>Pseudomonadati</taxon>
        <taxon>Pseudomonadota</taxon>
        <taxon>Alphaproteobacteria</taxon>
        <taxon>Sphingomonadales</taxon>
        <taxon>Sphingomonadaceae</taxon>
        <taxon>Allosphingosinicella</taxon>
    </lineage>
</organism>
<proteinExistence type="predicted"/>
<keyword evidence="2" id="KW-1185">Reference proteome</keyword>
<gene>
    <name evidence="1" type="ORF">IC614_02335</name>
</gene>
<sequence>MDLNYLYCRQQIELMRAADASCPEARQAHQGLADGYNRLIVERRDLFSPTSLRR</sequence>
<dbReference type="Proteomes" id="UP000594873">
    <property type="component" value="Chromosome"/>
</dbReference>
<dbReference type="RefSeq" id="WP_200972143.1">
    <property type="nucleotide sequence ID" value="NZ_CP065592.1"/>
</dbReference>
<dbReference type="KEGG" id="sflv:IC614_02335"/>